<evidence type="ECO:0000256" key="5">
    <source>
        <dbReference type="ARBA" id="ARBA00022692"/>
    </source>
</evidence>
<feature type="compositionally biased region" description="Basic and acidic residues" evidence="10">
    <location>
        <begin position="458"/>
        <end position="467"/>
    </location>
</feature>
<keyword evidence="3" id="KW-0406">Ion transport</keyword>
<dbReference type="InterPro" id="IPR052843">
    <property type="entry name" value="ER_body_metal_sequester"/>
</dbReference>
<feature type="region of interest" description="Disordered" evidence="10">
    <location>
        <begin position="249"/>
        <end position="274"/>
    </location>
</feature>
<dbReference type="GO" id="GO:0005384">
    <property type="term" value="F:manganese ion transmembrane transporter activity"/>
    <property type="evidence" value="ECO:0007669"/>
    <property type="project" value="InterPro"/>
</dbReference>
<evidence type="ECO:0000256" key="2">
    <source>
        <dbReference type="ARBA" id="ARBA00007049"/>
    </source>
</evidence>
<organism evidence="12 13">
    <name type="scientific">Lithospermum erythrorhizon</name>
    <name type="common">Purple gromwell</name>
    <name type="synonym">Lithospermum officinale var. erythrorhizon</name>
    <dbReference type="NCBI Taxonomy" id="34254"/>
    <lineage>
        <taxon>Eukaryota</taxon>
        <taxon>Viridiplantae</taxon>
        <taxon>Streptophyta</taxon>
        <taxon>Embryophyta</taxon>
        <taxon>Tracheophyta</taxon>
        <taxon>Spermatophyta</taxon>
        <taxon>Magnoliopsida</taxon>
        <taxon>eudicotyledons</taxon>
        <taxon>Gunneridae</taxon>
        <taxon>Pentapetalae</taxon>
        <taxon>asterids</taxon>
        <taxon>lamiids</taxon>
        <taxon>Boraginales</taxon>
        <taxon>Boraginaceae</taxon>
        <taxon>Boraginoideae</taxon>
        <taxon>Lithospermeae</taxon>
        <taxon>Lithospermum</taxon>
    </lineage>
</organism>
<dbReference type="GO" id="GO:0030026">
    <property type="term" value="P:intracellular manganese ion homeostasis"/>
    <property type="evidence" value="ECO:0007669"/>
    <property type="project" value="InterPro"/>
</dbReference>
<dbReference type="InterPro" id="IPR008217">
    <property type="entry name" value="Ccc1_fam"/>
</dbReference>
<evidence type="ECO:0000256" key="11">
    <source>
        <dbReference type="SAM" id="Phobius"/>
    </source>
</evidence>
<comment type="catalytic activity">
    <reaction evidence="8">
        <text>Fe(2+)(in) = Fe(2+)(out)</text>
        <dbReference type="Rhea" id="RHEA:28486"/>
        <dbReference type="ChEBI" id="CHEBI:29033"/>
    </reaction>
    <physiologicalReaction direction="left-to-right" evidence="8">
        <dbReference type="Rhea" id="RHEA:28487"/>
    </physiologicalReaction>
</comment>
<name>A0AAV3PAY6_LITER</name>
<keyword evidence="9" id="KW-0175">Coiled coil</keyword>
<dbReference type="Pfam" id="PF01988">
    <property type="entry name" value="VIT1"/>
    <property type="match status" value="1"/>
</dbReference>
<feature type="compositionally biased region" description="Polar residues" evidence="10">
    <location>
        <begin position="373"/>
        <end position="387"/>
    </location>
</feature>
<feature type="transmembrane region" description="Helical" evidence="11">
    <location>
        <begin position="891"/>
        <end position="912"/>
    </location>
</feature>
<keyword evidence="13" id="KW-1185">Reference proteome</keyword>
<evidence type="ECO:0000256" key="3">
    <source>
        <dbReference type="ARBA" id="ARBA00022496"/>
    </source>
</evidence>
<feature type="coiled-coil region" evidence="9">
    <location>
        <begin position="809"/>
        <end position="848"/>
    </location>
</feature>
<feature type="region of interest" description="Disordered" evidence="10">
    <location>
        <begin position="586"/>
        <end position="615"/>
    </location>
</feature>
<dbReference type="GO" id="GO:0006826">
    <property type="term" value="P:iron ion transport"/>
    <property type="evidence" value="ECO:0007669"/>
    <property type="project" value="UniProtKB-KW"/>
</dbReference>
<evidence type="ECO:0000256" key="9">
    <source>
        <dbReference type="SAM" id="Coils"/>
    </source>
</evidence>
<accession>A0AAV3PAY6</accession>
<keyword evidence="3" id="KW-0410">Iron transport</keyword>
<keyword evidence="5 11" id="KW-0812">Transmembrane</keyword>
<feature type="compositionally biased region" description="Basic and acidic residues" evidence="10">
    <location>
        <begin position="249"/>
        <end position="259"/>
    </location>
</feature>
<keyword evidence="4" id="KW-0926">Vacuole</keyword>
<evidence type="ECO:0000256" key="7">
    <source>
        <dbReference type="ARBA" id="ARBA00023136"/>
    </source>
</evidence>
<evidence type="ECO:0000313" key="12">
    <source>
        <dbReference type="EMBL" id="GAA0147846.1"/>
    </source>
</evidence>
<gene>
    <name evidence="12" type="ORF">LIER_07445</name>
</gene>
<comment type="similarity">
    <text evidence="2">Belongs to the CCC1 family.</text>
</comment>
<feature type="transmembrane region" description="Helical" evidence="11">
    <location>
        <begin position="855"/>
        <end position="879"/>
    </location>
</feature>
<feature type="compositionally biased region" description="Basic and acidic residues" evidence="10">
    <location>
        <begin position="596"/>
        <end position="612"/>
    </location>
</feature>
<feature type="compositionally biased region" description="Polar residues" evidence="10">
    <location>
        <begin position="209"/>
        <end position="227"/>
    </location>
</feature>
<protein>
    <submittedName>
        <fullName evidence="12">Transporter</fullName>
    </submittedName>
</protein>
<dbReference type="PANTHER" id="PTHR38937:SF2">
    <property type="entry name" value="MEMBRANE PROTEIN OF ER BODY-LIKE PROTEIN ISOFORM X1"/>
    <property type="match status" value="1"/>
</dbReference>
<evidence type="ECO:0000256" key="8">
    <source>
        <dbReference type="ARBA" id="ARBA00044464"/>
    </source>
</evidence>
<keyword evidence="3" id="KW-0813">Transport</keyword>
<evidence type="ECO:0000256" key="4">
    <source>
        <dbReference type="ARBA" id="ARBA00022554"/>
    </source>
</evidence>
<feature type="region of interest" description="Disordered" evidence="10">
    <location>
        <begin position="451"/>
        <end position="476"/>
    </location>
</feature>
<sequence>MSEQTSSMDKEEQISFLVVDEQEDEIEDSALKLIRKSKLQNNNINMNSTNGIDEASSNENNIHEGEQGLPGNVSVHFLNGNSTTNEAENGSLRIVVDQGQNGNSTTNESENGVAVVFEAEKIGGHQEKESKSIYYDKDEGVWKCRFCCWTYQPGSLCIDLIDNAKEHLNTVMNGKMFNQPDQCFNFDIKGGDFVSAFSGEESTKEGATIESSDIGSQNGTFDTSPNSVIDYQHEEHTKDDSFHNSVTDYQHEEHTKDDSFSSSSLQSSGVIDNINTTSKDTSTLKETENADTDLIDESALDVEEIDLEKVLQKQKTHDLYCPNCNSCITRRVILRKRKRGTRPLGEDFIRNKPEAEIQTEAGTGSLEPINNEGPVSSNARNSTTITPEETYDRDRDPEIFRCLACFSFFMPTGNGFKLFGRTSEKSTSEKDQISQPSKNWFSSIFALNKGRTPQEQGTLDKESKESNNKGAHAPLVIDNGNRVSSLTERAASSSLITDGLQGSVATEPQESALLRNMETNVSYKSQDYVVKDELGVDNGKETLLYQKFDESVSINATVTPSNGEGAAAGVLETHLDGLKLLISSNGGPELLGRSPADPKYDMESNKSPDGEGLRNNFVTNNKAHIAVDIPREYEQPTETLLDADIIDVRDTDEGSISTNRNQISINKTDIDIQSEDNLQAKWEVVSQTTSCKDCDYLFLIITNKETIVTVGAGTTTTSQITEESSVSTQQVASQTSGQVRVVERRGSEGGESYGIEIIKSIVYGGLVESITSLSVVSSAAGGGAATLQILALGLANLIGGIFIICHNLYQLKNDQADDAINQVSEMNNDQADDTIIQASKRNDKYREQLGKRKNFALHAFVAVLSYLIFGLVPPIIFGFSFRISDDRELKLAVVTAASFLCILVLAIAKAYVQTPPKTYVGTVLRYLILGFMVSGVSYVAGVLFERLLDDLGLFENSTSVPTLSFPVKPSSNNQAWASF</sequence>
<evidence type="ECO:0000256" key="1">
    <source>
        <dbReference type="ARBA" id="ARBA00004128"/>
    </source>
</evidence>
<keyword evidence="7 11" id="KW-0472">Membrane</keyword>
<proteinExistence type="inferred from homology"/>
<keyword evidence="3" id="KW-0408">Iron</keyword>
<dbReference type="GO" id="GO:0005774">
    <property type="term" value="C:vacuolar membrane"/>
    <property type="evidence" value="ECO:0007669"/>
    <property type="project" value="UniProtKB-SubCell"/>
</dbReference>
<feature type="transmembrane region" description="Helical" evidence="11">
    <location>
        <begin position="785"/>
        <end position="805"/>
    </location>
</feature>
<evidence type="ECO:0000256" key="10">
    <source>
        <dbReference type="SAM" id="MobiDB-lite"/>
    </source>
</evidence>
<comment type="caution">
    <text evidence="12">The sequence shown here is derived from an EMBL/GenBank/DDBJ whole genome shotgun (WGS) entry which is preliminary data.</text>
</comment>
<feature type="transmembrane region" description="Helical" evidence="11">
    <location>
        <begin position="924"/>
        <end position="944"/>
    </location>
</feature>
<dbReference type="EMBL" id="BAABME010001147">
    <property type="protein sequence ID" value="GAA0147846.1"/>
    <property type="molecule type" value="Genomic_DNA"/>
</dbReference>
<evidence type="ECO:0000256" key="6">
    <source>
        <dbReference type="ARBA" id="ARBA00022989"/>
    </source>
</evidence>
<dbReference type="AlphaFoldDB" id="A0AAV3PAY6"/>
<feature type="region of interest" description="Disordered" evidence="10">
    <location>
        <begin position="43"/>
        <end position="71"/>
    </location>
</feature>
<evidence type="ECO:0000313" key="13">
    <source>
        <dbReference type="Proteomes" id="UP001454036"/>
    </source>
</evidence>
<reference evidence="12 13" key="1">
    <citation type="submission" date="2024-01" db="EMBL/GenBank/DDBJ databases">
        <title>The complete chloroplast genome sequence of Lithospermum erythrorhizon: insights into the phylogenetic relationship among Boraginaceae species and the maternal lineages of purple gromwells.</title>
        <authorList>
            <person name="Okada T."/>
            <person name="Watanabe K."/>
        </authorList>
    </citation>
    <scope>NUCLEOTIDE SEQUENCE [LARGE SCALE GENOMIC DNA]</scope>
</reference>
<comment type="subcellular location">
    <subcellularLocation>
        <location evidence="1">Vacuole membrane</location>
        <topology evidence="1">Multi-pass membrane protein</topology>
    </subcellularLocation>
</comment>
<feature type="region of interest" description="Disordered" evidence="10">
    <location>
        <begin position="352"/>
        <end position="392"/>
    </location>
</feature>
<feature type="region of interest" description="Disordered" evidence="10">
    <location>
        <begin position="199"/>
        <end position="227"/>
    </location>
</feature>
<dbReference type="PANTHER" id="PTHR38937">
    <property type="entry name" value="MEMBRANE PROTEIN OF ER BODY-LIKE PROTEIN"/>
    <property type="match status" value="1"/>
</dbReference>
<dbReference type="Proteomes" id="UP001454036">
    <property type="component" value="Unassembled WGS sequence"/>
</dbReference>
<keyword evidence="6 11" id="KW-1133">Transmembrane helix</keyword>